<dbReference type="OrthoDB" id="8080938at2"/>
<evidence type="ECO:0000313" key="2">
    <source>
        <dbReference type="Proteomes" id="UP000319516"/>
    </source>
</evidence>
<evidence type="ECO:0008006" key="3">
    <source>
        <dbReference type="Google" id="ProtNLM"/>
    </source>
</evidence>
<dbReference type="RefSeq" id="WP_141785852.1">
    <property type="nucleotide sequence ID" value="NZ_BAAAIK010000001.1"/>
</dbReference>
<proteinExistence type="predicted"/>
<protein>
    <recommendedName>
        <fullName evidence="3">SnoaL-like protein</fullName>
    </recommendedName>
</protein>
<dbReference type="Proteomes" id="UP000319516">
    <property type="component" value="Unassembled WGS sequence"/>
</dbReference>
<dbReference type="AlphaFoldDB" id="A0A542YUY9"/>
<dbReference type="EMBL" id="VFOP01000001">
    <property type="protein sequence ID" value="TQL51906.1"/>
    <property type="molecule type" value="Genomic_DNA"/>
</dbReference>
<dbReference type="InterPro" id="IPR032710">
    <property type="entry name" value="NTF2-like_dom_sf"/>
</dbReference>
<evidence type="ECO:0000313" key="1">
    <source>
        <dbReference type="EMBL" id="TQL51906.1"/>
    </source>
</evidence>
<organism evidence="1 2">
    <name type="scientific">Ornithinicoccus hortensis</name>
    <dbReference type="NCBI Taxonomy" id="82346"/>
    <lineage>
        <taxon>Bacteria</taxon>
        <taxon>Bacillati</taxon>
        <taxon>Actinomycetota</taxon>
        <taxon>Actinomycetes</taxon>
        <taxon>Micrococcales</taxon>
        <taxon>Intrasporangiaceae</taxon>
        <taxon>Ornithinicoccus</taxon>
    </lineage>
</organism>
<comment type="caution">
    <text evidence="1">The sequence shown here is derived from an EMBL/GenBank/DDBJ whole genome shotgun (WGS) entry which is preliminary data.</text>
</comment>
<gene>
    <name evidence="1" type="ORF">FB467_3073</name>
</gene>
<reference evidence="1 2" key="1">
    <citation type="submission" date="2019-06" db="EMBL/GenBank/DDBJ databases">
        <title>Sequencing the genomes of 1000 actinobacteria strains.</title>
        <authorList>
            <person name="Klenk H.-P."/>
        </authorList>
    </citation>
    <scope>NUCLEOTIDE SEQUENCE [LARGE SCALE GENOMIC DNA]</scope>
    <source>
        <strain evidence="1 2">DSM 12335</strain>
    </source>
</reference>
<dbReference type="SUPFAM" id="SSF54427">
    <property type="entry name" value="NTF2-like"/>
    <property type="match status" value="1"/>
</dbReference>
<keyword evidence="2" id="KW-1185">Reference proteome</keyword>
<sequence>MTELPSPVREFVEAVNAHDEDGFLNSFGRSGVVDDWGREFFGRQEIKTWSDKEFIGAEGTMEVQRVDLRENQVVVLAYWRSNHANGMSQFTFEVDGDLVSRMTIRGAH</sequence>
<dbReference type="Gene3D" id="3.10.450.50">
    <property type="match status" value="1"/>
</dbReference>
<name>A0A542YUY9_9MICO</name>
<accession>A0A542YUY9</accession>